<sequence>MNTLPKEIATAAIRKSSSKSWSICGAQVLLGFVADDGVEFRNPHTGKNYSDPHTEEGDRDHMENFDTVLVLARIRSRVTECRV</sequence>
<comment type="caution">
    <text evidence="1">The sequence shown here is derived from an EMBL/GenBank/DDBJ whole genome shotgun (WGS) entry which is preliminary data.</text>
</comment>
<accession>A0AAE4YZ26</accession>
<dbReference type="RefSeq" id="WP_026238920.1">
    <property type="nucleotide sequence ID" value="NZ_WUFC01000050.1"/>
</dbReference>
<evidence type="ECO:0000313" key="2">
    <source>
        <dbReference type="Proteomes" id="UP000661163"/>
    </source>
</evidence>
<dbReference type="EMBL" id="WUFC01000050">
    <property type="protein sequence ID" value="NEI52863.1"/>
    <property type="molecule type" value="Genomic_DNA"/>
</dbReference>
<evidence type="ECO:0000313" key="1">
    <source>
        <dbReference type="EMBL" id="NEI52863.1"/>
    </source>
</evidence>
<reference evidence="1 2" key="1">
    <citation type="submission" date="2019-12" db="EMBL/GenBank/DDBJ databases">
        <title>Rhizobium genotypes associated with high levels of biological nitrogen fixation by grain legumes in a temperate-maritime cropping system.</title>
        <authorList>
            <person name="Maluk M."/>
            <person name="Francesc Ferrando Molina F."/>
            <person name="Lopez Del Egido L."/>
            <person name="Lafos M."/>
            <person name="Langarica-Fuentes A."/>
            <person name="Gebre Yohannes G."/>
            <person name="Young M.W."/>
            <person name="Martin P."/>
            <person name="Gantlett R."/>
            <person name="Kenicer G."/>
            <person name="Hawes C."/>
            <person name="Begg G.S."/>
            <person name="Quilliam R.S."/>
            <person name="Squire G.R."/>
            <person name="Poole P.S."/>
            <person name="Young P.W."/>
            <person name="Iannetta P.M."/>
            <person name="James E.K."/>
        </authorList>
    </citation>
    <scope>NUCLEOTIDE SEQUENCE [LARGE SCALE GENOMIC DNA]</scope>
    <source>
        <strain evidence="1 2">JHI985</strain>
    </source>
</reference>
<dbReference type="AlphaFoldDB" id="A0AAE4YZ26"/>
<organism evidence="1 2">
    <name type="scientific">Rhizobium ruizarguesonis</name>
    <dbReference type="NCBI Taxonomy" id="2081791"/>
    <lineage>
        <taxon>Bacteria</taxon>
        <taxon>Pseudomonadati</taxon>
        <taxon>Pseudomonadota</taxon>
        <taxon>Alphaproteobacteria</taxon>
        <taxon>Hyphomicrobiales</taxon>
        <taxon>Rhizobiaceae</taxon>
        <taxon>Rhizobium/Agrobacterium group</taxon>
        <taxon>Rhizobium</taxon>
    </lineage>
</organism>
<dbReference type="Proteomes" id="UP000661163">
    <property type="component" value="Unassembled WGS sequence"/>
</dbReference>
<protein>
    <submittedName>
        <fullName evidence="1">Uncharacterized protein</fullName>
    </submittedName>
</protein>
<name>A0AAE4YZ26_9HYPH</name>
<proteinExistence type="predicted"/>
<gene>
    <name evidence="1" type="ORF">GR217_35225</name>
</gene>